<proteinExistence type="predicted"/>
<gene>
    <name evidence="1" type="ORF">SAMN04244570_3559</name>
</gene>
<dbReference type="Proteomes" id="UP000190042">
    <property type="component" value="Unassembled WGS sequence"/>
</dbReference>
<dbReference type="EMBL" id="FUYJ01000009">
    <property type="protein sequence ID" value="SKB05113.1"/>
    <property type="molecule type" value="Genomic_DNA"/>
</dbReference>
<reference evidence="2" key="1">
    <citation type="submission" date="2017-02" db="EMBL/GenBank/DDBJ databases">
        <authorList>
            <person name="Varghese N."/>
            <person name="Submissions S."/>
        </authorList>
    </citation>
    <scope>NUCLEOTIDE SEQUENCE [LARGE SCALE GENOMIC DNA]</scope>
    <source>
        <strain evidence="2">DSM 23966</strain>
    </source>
</reference>
<evidence type="ECO:0008006" key="3">
    <source>
        <dbReference type="Google" id="ProtNLM"/>
    </source>
</evidence>
<dbReference type="Pfam" id="PF11863">
    <property type="entry name" value="DUF3383"/>
    <property type="match status" value="1"/>
</dbReference>
<dbReference type="AlphaFoldDB" id="A0A1T4YTX4"/>
<organism evidence="1 2">
    <name type="scientific">Sporosarcina newyorkensis</name>
    <dbReference type="NCBI Taxonomy" id="759851"/>
    <lineage>
        <taxon>Bacteria</taxon>
        <taxon>Bacillati</taxon>
        <taxon>Bacillota</taxon>
        <taxon>Bacilli</taxon>
        <taxon>Bacillales</taxon>
        <taxon>Caryophanaceae</taxon>
        <taxon>Sporosarcina</taxon>
    </lineage>
</organism>
<name>A0A1T4YTX4_9BACL</name>
<evidence type="ECO:0000313" key="1">
    <source>
        <dbReference type="EMBL" id="SKB05113.1"/>
    </source>
</evidence>
<dbReference type="RefSeq" id="WP_078818525.1">
    <property type="nucleotide sequence ID" value="NZ_FUYJ01000009.1"/>
</dbReference>
<keyword evidence="2" id="KW-1185">Reference proteome</keyword>
<dbReference type="InterPro" id="IPR021808">
    <property type="entry name" value="DUF3383"/>
</dbReference>
<protein>
    <recommendedName>
        <fullName evidence="3">Phage tail sheath protein</fullName>
    </recommendedName>
</protein>
<accession>A0A1T4YTX4</accession>
<sequence length="341" mass="37651">MTNIKDVEVIITRETAALTQQGFGLPFILATNGEKEYSEYTGIEQVAKDYPVDTAAYKIAARIFGQTPRPPMIAMAGTAYAESNPETLVTFLNELIETKNDWYYLECDQNGDNEITALSKWIDTQKKLYGVTTQNIDLLKEIESDRTFLFYHDDPESYVAEGLIARCAPEEPGSITWKFKTVNGVKAANIGISDITQLHTDNGNTYLRKFGILQTSEGKVTSGEYIDVMQSQDFLDARLTEEVSRVFFTQKKVAYENSGIALIVSAATAVLKRATEQGIVLKDDAGNGLWEIQARSRENSLPNDVANRVYDGLVILVPLAGAIHGTTLRLTMTYDEGGAAA</sequence>
<evidence type="ECO:0000313" key="2">
    <source>
        <dbReference type="Proteomes" id="UP000190042"/>
    </source>
</evidence>